<reference evidence="2 3" key="1">
    <citation type="journal article" date="2015" name="Int. J. Syst. Evol. Microbiol.">
        <title>Youhaiella tibetensis gen. nov., sp. nov., isolated from subsurface sediment.</title>
        <authorList>
            <person name="Wang Y.X."/>
            <person name="Huang F.Q."/>
            <person name="Nogi Y."/>
            <person name="Pang S.J."/>
            <person name="Wang P.K."/>
            <person name="Lv J."/>
        </authorList>
    </citation>
    <scope>NUCLEOTIDE SEQUENCE [LARGE SCALE GENOMIC DNA]</scope>
    <source>
        <strain evidence="3">fig4</strain>
    </source>
</reference>
<proteinExistence type="predicted"/>
<organism evidence="2 3">
    <name type="scientific">Paradevosia tibetensis</name>
    <dbReference type="NCBI Taxonomy" id="1447062"/>
    <lineage>
        <taxon>Bacteria</taxon>
        <taxon>Pseudomonadati</taxon>
        <taxon>Pseudomonadota</taxon>
        <taxon>Alphaproteobacteria</taxon>
        <taxon>Hyphomicrobiales</taxon>
        <taxon>Devosiaceae</taxon>
        <taxon>Paradevosia</taxon>
    </lineage>
</organism>
<dbReference type="OrthoDB" id="2971563at2"/>
<feature type="domain" description="Metallo-beta-lactamase" evidence="1">
    <location>
        <begin position="47"/>
        <end position="239"/>
    </location>
</feature>
<keyword evidence="3" id="KW-1185">Reference proteome</keyword>
<dbReference type="GO" id="GO:0016787">
    <property type="term" value="F:hydrolase activity"/>
    <property type="evidence" value="ECO:0007669"/>
    <property type="project" value="UniProtKB-KW"/>
</dbReference>
<dbReference type="SUPFAM" id="SSF56281">
    <property type="entry name" value="Metallo-hydrolase/oxidoreductase"/>
    <property type="match status" value="1"/>
</dbReference>
<keyword evidence="2" id="KW-0378">Hydrolase</keyword>
<dbReference type="PANTHER" id="PTHR42951">
    <property type="entry name" value="METALLO-BETA-LACTAMASE DOMAIN-CONTAINING"/>
    <property type="match status" value="1"/>
</dbReference>
<evidence type="ECO:0000259" key="1">
    <source>
        <dbReference type="SMART" id="SM00849"/>
    </source>
</evidence>
<dbReference type="InterPro" id="IPR050855">
    <property type="entry name" value="NDM-1-like"/>
</dbReference>
<name>A0A5B9DSZ7_9HYPH</name>
<evidence type="ECO:0000313" key="2">
    <source>
        <dbReference type="EMBL" id="QEE21909.1"/>
    </source>
</evidence>
<protein>
    <submittedName>
        <fullName evidence="2">MBL fold metallo-hydrolase</fullName>
    </submittedName>
</protein>
<dbReference type="PANTHER" id="PTHR42951:SF9">
    <property type="entry name" value="METAL-DEPENDENT HYDROLASE"/>
    <property type="match status" value="1"/>
</dbReference>
<dbReference type="SMART" id="SM00849">
    <property type="entry name" value="Lactamase_B"/>
    <property type="match status" value="1"/>
</dbReference>
<dbReference type="KEGG" id="yti:FNA67_17755"/>
<sequence>MRALPRRGRRSIWAGRARSLPENRLERLDMAILNPVPNVRQLVRLGVFSCHLVEGGDGLALFDTNLPGSAPGIAAEIARLGKPLRQIFLTHAHSDHVGSLDALAERFPQAEIITTARTARLLSGDRSLDPDEAGMALKGGYRTTRTTPTRLVEDGEEYAGFRAVATPGHAVGHVSWQQVSTGFVFCGDALVSAGGGLHVSGVFRLGFPFPYFATASRPKALESARKLAALAPTALLPVHGPAIRDPAPALARAIDEAARAFG</sequence>
<dbReference type="EMBL" id="CP041690">
    <property type="protein sequence ID" value="QEE21909.1"/>
    <property type="molecule type" value="Genomic_DNA"/>
</dbReference>
<evidence type="ECO:0000313" key="3">
    <source>
        <dbReference type="Proteomes" id="UP000321062"/>
    </source>
</evidence>
<dbReference type="Gene3D" id="3.60.15.10">
    <property type="entry name" value="Ribonuclease Z/Hydroxyacylglutathione hydrolase-like"/>
    <property type="match status" value="1"/>
</dbReference>
<gene>
    <name evidence="2" type="ORF">FNA67_17755</name>
</gene>
<dbReference type="Pfam" id="PF00753">
    <property type="entry name" value="Lactamase_B"/>
    <property type="match status" value="1"/>
</dbReference>
<dbReference type="InterPro" id="IPR001279">
    <property type="entry name" value="Metallo-B-lactamas"/>
</dbReference>
<accession>A0A5B9DSZ7</accession>
<dbReference type="AlphaFoldDB" id="A0A5B9DSZ7"/>
<dbReference type="Proteomes" id="UP000321062">
    <property type="component" value="Chromosome"/>
</dbReference>
<dbReference type="InterPro" id="IPR036866">
    <property type="entry name" value="RibonucZ/Hydroxyglut_hydro"/>
</dbReference>